<dbReference type="GO" id="GO:0005829">
    <property type="term" value="C:cytosol"/>
    <property type="evidence" value="ECO:0007669"/>
    <property type="project" value="TreeGrafter"/>
</dbReference>
<accession>A0A1Y1WA10</accession>
<gene>
    <name evidence="10" type="ORF">BCR32DRAFT_330150</name>
</gene>
<evidence type="ECO:0000256" key="8">
    <source>
        <dbReference type="ARBA" id="ARBA00023049"/>
    </source>
</evidence>
<reference evidence="10 11" key="2">
    <citation type="submission" date="2016-08" db="EMBL/GenBank/DDBJ databases">
        <title>Pervasive Adenine N6-methylation of Active Genes in Fungi.</title>
        <authorList>
            <consortium name="DOE Joint Genome Institute"/>
            <person name="Mondo S.J."/>
            <person name="Dannebaum R.O."/>
            <person name="Kuo R.C."/>
            <person name="Labutti K."/>
            <person name="Haridas S."/>
            <person name="Kuo A."/>
            <person name="Salamov A."/>
            <person name="Ahrendt S.R."/>
            <person name="Lipzen A."/>
            <person name="Sullivan W."/>
            <person name="Andreopoulos W.B."/>
            <person name="Clum A."/>
            <person name="Lindquist E."/>
            <person name="Daum C."/>
            <person name="Ramamoorthy G.K."/>
            <person name="Gryganskyi A."/>
            <person name="Culley D."/>
            <person name="Magnuson J.K."/>
            <person name="James T.Y."/>
            <person name="O'Malley M.A."/>
            <person name="Stajich J.E."/>
            <person name="Spatafora J.W."/>
            <person name="Visel A."/>
            <person name="Grigoriev I.V."/>
        </authorList>
    </citation>
    <scope>NUCLEOTIDE SEQUENCE [LARGE SCALE GENOMIC DNA]</scope>
    <source>
        <strain evidence="10 11">S4</strain>
    </source>
</reference>
<dbReference type="Pfam" id="PF07687">
    <property type="entry name" value="M20_dimer"/>
    <property type="match status" value="1"/>
</dbReference>
<dbReference type="GO" id="GO:0045148">
    <property type="term" value="F:tripeptide aminopeptidase activity"/>
    <property type="evidence" value="ECO:0007669"/>
    <property type="project" value="InterPro"/>
</dbReference>
<evidence type="ECO:0000256" key="3">
    <source>
        <dbReference type="ARBA" id="ARBA00009692"/>
    </source>
</evidence>
<keyword evidence="7" id="KW-0862">Zinc</keyword>
<dbReference type="Gene3D" id="3.30.70.360">
    <property type="match status" value="1"/>
</dbReference>
<dbReference type="SUPFAM" id="SSF53187">
    <property type="entry name" value="Zn-dependent exopeptidases"/>
    <property type="match status" value="1"/>
</dbReference>
<dbReference type="GO" id="GO:0006508">
    <property type="term" value="P:proteolysis"/>
    <property type="evidence" value="ECO:0007669"/>
    <property type="project" value="UniProtKB-KW"/>
</dbReference>
<name>A0A1Y1WA10_9FUNG</name>
<dbReference type="AlphaFoldDB" id="A0A1Y1WA10"/>
<dbReference type="NCBIfam" id="TIGR01882">
    <property type="entry name" value="peptidase-T"/>
    <property type="match status" value="1"/>
</dbReference>
<evidence type="ECO:0000256" key="2">
    <source>
        <dbReference type="ARBA" id="ARBA00006247"/>
    </source>
</evidence>
<dbReference type="GO" id="GO:0008237">
    <property type="term" value="F:metallopeptidase activity"/>
    <property type="evidence" value="ECO:0007669"/>
    <property type="project" value="UniProtKB-KW"/>
</dbReference>
<keyword evidence="5" id="KW-0479">Metal-binding</keyword>
<dbReference type="NCBIfam" id="NF009920">
    <property type="entry name" value="PRK13381.1"/>
    <property type="match status" value="1"/>
</dbReference>
<dbReference type="Gene3D" id="3.40.630.10">
    <property type="entry name" value="Zn peptidases"/>
    <property type="match status" value="1"/>
</dbReference>
<evidence type="ECO:0000256" key="1">
    <source>
        <dbReference type="ARBA" id="ARBA00001947"/>
    </source>
</evidence>
<protein>
    <submittedName>
        <fullName evidence="10">Peptidase T</fullName>
    </submittedName>
</protein>
<organism evidence="10 11">
    <name type="scientific">Anaeromyces robustus</name>
    <dbReference type="NCBI Taxonomy" id="1754192"/>
    <lineage>
        <taxon>Eukaryota</taxon>
        <taxon>Fungi</taxon>
        <taxon>Fungi incertae sedis</taxon>
        <taxon>Chytridiomycota</taxon>
        <taxon>Chytridiomycota incertae sedis</taxon>
        <taxon>Neocallimastigomycetes</taxon>
        <taxon>Neocallimastigales</taxon>
        <taxon>Neocallimastigaceae</taxon>
        <taxon>Anaeromyces</taxon>
    </lineage>
</organism>
<dbReference type="Proteomes" id="UP000193944">
    <property type="component" value="Unassembled WGS sequence"/>
</dbReference>
<keyword evidence="8" id="KW-0482">Metalloprotease</keyword>
<dbReference type="CDD" id="cd03892">
    <property type="entry name" value="M20_peptT"/>
    <property type="match status" value="1"/>
</dbReference>
<feature type="domain" description="Peptidase M20 dimerisation" evidence="9">
    <location>
        <begin position="205"/>
        <end position="308"/>
    </location>
</feature>
<dbReference type="InterPro" id="IPR036264">
    <property type="entry name" value="Bact_exopeptidase_dim_dom"/>
</dbReference>
<evidence type="ECO:0000256" key="4">
    <source>
        <dbReference type="ARBA" id="ARBA00022670"/>
    </source>
</evidence>
<dbReference type="InterPro" id="IPR002933">
    <property type="entry name" value="Peptidase_M20"/>
</dbReference>
<keyword evidence="6" id="KW-0378">Hydrolase</keyword>
<comment type="similarity">
    <text evidence="2">Belongs to the peptidase M20A family.</text>
</comment>
<dbReference type="OrthoDB" id="25978at2759"/>
<dbReference type="InterPro" id="IPR010161">
    <property type="entry name" value="Peptidase_M20B"/>
</dbReference>
<evidence type="ECO:0000259" key="9">
    <source>
        <dbReference type="Pfam" id="PF07687"/>
    </source>
</evidence>
<evidence type="ECO:0000256" key="6">
    <source>
        <dbReference type="ARBA" id="ARBA00022801"/>
    </source>
</evidence>
<dbReference type="PIRSF" id="PIRSF037215">
    <property type="entry name" value="Peptidase_M20B"/>
    <property type="match status" value="1"/>
</dbReference>
<comment type="similarity">
    <text evidence="3">Belongs to the peptidase M20B family.</text>
</comment>
<dbReference type="PANTHER" id="PTHR42994:SF1">
    <property type="entry name" value="PEPTIDASE T"/>
    <property type="match status" value="1"/>
</dbReference>
<comment type="caution">
    <text evidence="10">The sequence shown here is derived from an EMBL/GenBank/DDBJ whole genome shotgun (WGS) entry which is preliminary data.</text>
</comment>
<dbReference type="SUPFAM" id="SSF55031">
    <property type="entry name" value="Bacterial exopeptidase dimerisation domain"/>
    <property type="match status" value="1"/>
</dbReference>
<reference evidence="10 11" key="1">
    <citation type="submission" date="2016-08" db="EMBL/GenBank/DDBJ databases">
        <title>A Parts List for Fungal Cellulosomes Revealed by Comparative Genomics.</title>
        <authorList>
            <consortium name="DOE Joint Genome Institute"/>
            <person name="Haitjema C.H."/>
            <person name="Gilmore S.P."/>
            <person name="Henske J.K."/>
            <person name="Solomon K.V."/>
            <person name="De Groot R."/>
            <person name="Kuo A."/>
            <person name="Mondo S.J."/>
            <person name="Salamov A.A."/>
            <person name="Labutti K."/>
            <person name="Zhao Z."/>
            <person name="Chiniquy J."/>
            <person name="Barry K."/>
            <person name="Brewer H.M."/>
            <person name="Purvine S.O."/>
            <person name="Wright A.T."/>
            <person name="Boxma B."/>
            <person name="Van Alen T."/>
            <person name="Hackstein J.H."/>
            <person name="Baker S.E."/>
            <person name="Grigoriev I.V."/>
            <person name="O'Malley M.A."/>
        </authorList>
    </citation>
    <scope>NUCLEOTIDE SEQUENCE [LARGE SCALE GENOMIC DNA]</scope>
    <source>
        <strain evidence="10 11">S4</strain>
    </source>
</reference>
<evidence type="ECO:0000313" key="10">
    <source>
        <dbReference type="EMBL" id="ORX70379.1"/>
    </source>
</evidence>
<evidence type="ECO:0000256" key="7">
    <source>
        <dbReference type="ARBA" id="ARBA00022833"/>
    </source>
</evidence>
<dbReference type="STRING" id="1754192.A0A1Y1WA10"/>
<dbReference type="Pfam" id="PF01546">
    <property type="entry name" value="Peptidase_M20"/>
    <property type="match status" value="1"/>
</dbReference>
<dbReference type="PANTHER" id="PTHR42994">
    <property type="entry name" value="PEPTIDASE T"/>
    <property type="match status" value="1"/>
</dbReference>
<dbReference type="InterPro" id="IPR001261">
    <property type="entry name" value="ArgE/DapE_CS"/>
</dbReference>
<dbReference type="InterPro" id="IPR011650">
    <property type="entry name" value="Peptidase_M20_dimer"/>
</dbReference>
<dbReference type="EMBL" id="MCFG01000412">
    <property type="protein sequence ID" value="ORX70379.1"/>
    <property type="molecule type" value="Genomic_DNA"/>
</dbReference>
<proteinExistence type="inferred from homology"/>
<keyword evidence="11" id="KW-1185">Reference proteome</keyword>
<dbReference type="PROSITE" id="PS00759">
    <property type="entry name" value="ARGE_DAPE_CPG2_2"/>
    <property type="match status" value="1"/>
</dbReference>
<dbReference type="GO" id="GO:0006518">
    <property type="term" value="P:peptide metabolic process"/>
    <property type="evidence" value="ECO:0007669"/>
    <property type="project" value="InterPro"/>
</dbReference>
<evidence type="ECO:0000313" key="11">
    <source>
        <dbReference type="Proteomes" id="UP000193944"/>
    </source>
</evidence>
<dbReference type="GO" id="GO:0008270">
    <property type="term" value="F:zinc ion binding"/>
    <property type="evidence" value="ECO:0007669"/>
    <property type="project" value="InterPro"/>
</dbReference>
<comment type="cofactor">
    <cofactor evidence="1">
        <name>Zn(2+)</name>
        <dbReference type="ChEBI" id="CHEBI:29105"/>
    </cofactor>
</comment>
<dbReference type="NCBIfam" id="NF003976">
    <property type="entry name" value="PRK05469.1"/>
    <property type="match status" value="1"/>
</dbReference>
<sequence>MEKVVDKFVRYVKIETTSIEEEEVKQPTNDKEWDLINLLADELKQMKLEVTVSKFGYVYTKIPSNTDKKVPKICFISHVDTSPELTGKNVNPQIWKNYDGKDINIGNGYVLSVEDNPLLSSFKGKTLITTDGSTLLGSDDKAGVSEIMCMTEYLVNHPEVKHGDIMIAFTPDEEIGRGTDNFDVKFFGADYGYTVDGGTLGELEYENFNAASMIVEVFGKTIHPGEAKNKMKNALRIIGEFDNMLPENMRPEHTEGYEGFYHLLELSGTVEKAKASYLIREHDKELFNVKKELAKSVETYLNAKYGKDTVKVTIKDSYPNMAEVIKDHFHLIENAKKAMTNVGVTPVVKPIRGGTDGAKLSFENLPCPNICTGGQNFHSRYEYACLDDMEKVVEILIEIVKIYHDF</sequence>
<keyword evidence="4" id="KW-0645">Protease</keyword>
<evidence type="ECO:0000256" key="5">
    <source>
        <dbReference type="ARBA" id="ARBA00022723"/>
    </source>
</evidence>